<dbReference type="Proteomes" id="UP001500751">
    <property type="component" value="Unassembled WGS sequence"/>
</dbReference>
<keyword evidence="1" id="KW-0472">Membrane</keyword>
<protein>
    <submittedName>
        <fullName evidence="2">Uncharacterized protein</fullName>
    </submittedName>
</protein>
<keyword evidence="3" id="KW-1185">Reference proteome</keyword>
<name>A0ABN2TXJ6_9ACTN</name>
<comment type="caution">
    <text evidence="2">The sequence shown here is derived from an EMBL/GenBank/DDBJ whole genome shotgun (WGS) entry which is preliminary data.</text>
</comment>
<evidence type="ECO:0000313" key="3">
    <source>
        <dbReference type="Proteomes" id="UP001500751"/>
    </source>
</evidence>
<gene>
    <name evidence="2" type="ORF">GCM10009839_22530</name>
</gene>
<organism evidence="2 3">
    <name type="scientific">Catenulispora yoronensis</name>
    <dbReference type="NCBI Taxonomy" id="450799"/>
    <lineage>
        <taxon>Bacteria</taxon>
        <taxon>Bacillati</taxon>
        <taxon>Actinomycetota</taxon>
        <taxon>Actinomycetes</taxon>
        <taxon>Catenulisporales</taxon>
        <taxon>Catenulisporaceae</taxon>
        <taxon>Catenulispora</taxon>
    </lineage>
</organism>
<reference evidence="2 3" key="1">
    <citation type="journal article" date="2019" name="Int. J. Syst. Evol. Microbiol.">
        <title>The Global Catalogue of Microorganisms (GCM) 10K type strain sequencing project: providing services to taxonomists for standard genome sequencing and annotation.</title>
        <authorList>
            <consortium name="The Broad Institute Genomics Platform"/>
            <consortium name="The Broad Institute Genome Sequencing Center for Infectious Disease"/>
            <person name="Wu L."/>
            <person name="Ma J."/>
        </authorList>
    </citation>
    <scope>NUCLEOTIDE SEQUENCE [LARGE SCALE GENOMIC DNA]</scope>
    <source>
        <strain evidence="2 3">JCM 16014</strain>
    </source>
</reference>
<proteinExistence type="predicted"/>
<dbReference type="EMBL" id="BAAAQN010000010">
    <property type="protein sequence ID" value="GAA2024241.1"/>
    <property type="molecule type" value="Genomic_DNA"/>
</dbReference>
<keyword evidence="1" id="KW-0812">Transmembrane</keyword>
<evidence type="ECO:0000313" key="2">
    <source>
        <dbReference type="EMBL" id="GAA2024241.1"/>
    </source>
</evidence>
<feature type="transmembrane region" description="Helical" evidence="1">
    <location>
        <begin position="6"/>
        <end position="30"/>
    </location>
</feature>
<keyword evidence="1" id="KW-1133">Transmembrane helix</keyword>
<evidence type="ECO:0000256" key="1">
    <source>
        <dbReference type="SAM" id="Phobius"/>
    </source>
</evidence>
<accession>A0ABN2TXJ6</accession>
<sequence length="85" mass="9964">MGLYWVFLWLLTPVAMVLHFVFCGLGLIWYTPVKLMASGSSKYRILQPRYPAFPPFWTGQYWVRMRLRSKQTCEFAFGLAQLLAP</sequence>